<sequence>LKRRFQQNQNDCVFTVLSLVPTLGDQLLDAMNIEKDWAKLQESRKLEKIEARLRKEREIAESSKESIEETAPLDSSLGSLSTSVQLEEADHPLPAGILDKKEKHLLWEEIKIKSFTRSLTSIYTVTLLTLLTHIQLNLLGRLTYIWSVSVLNKNEPTIRLQQEGQEDVGFIHPQVERMFLSATWWLLHAGWKGLAAHVQEAVEEHVSSIPLKSTLNYQEAIALLDKIRHRIEYGEDGQPISYRAWMLPETKEQEAELMTGAGFEKEEIMQDGSLDRLLDETKDFIDSPDFNQVLKSCLDEVFQVFDQHAFVSALLPQQDEMPHMDNNEKRVSLANLLPTIGRQAHLVIAGNEYLNAFAYIKELQAFSALIYTHYDDQDA</sequence>
<evidence type="ECO:0000313" key="2">
    <source>
        <dbReference type="EMBL" id="RCH83075.1"/>
    </source>
</evidence>
<dbReference type="Pfam" id="PF04882">
    <property type="entry name" value="Peroxin-3"/>
    <property type="match status" value="1"/>
</dbReference>
<dbReference type="AlphaFoldDB" id="A0A367IZF3"/>
<dbReference type="PANTHER" id="PTHR28080:SF1">
    <property type="entry name" value="PEROXISOMAL BIOGENESIS FACTOR 3"/>
    <property type="match status" value="1"/>
</dbReference>
<dbReference type="InterPro" id="IPR006966">
    <property type="entry name" value="Peroxin-3"/>
</dbReference>
<feature type="coiled-coil region" evidence="1">
    <location>
        <begin position="39"/>
        <end position="70"/>
    </location>
</feature>
<protein>
    <submittedName>
        <fullName evidence="2">Peroxin</fullName>
    </submittedName>
</protein>
<dbReference type="GO" id="GO:0045046">
    <property type="term" value="P:protein import into peroxisome membrane"/>
    <property type="evidence" value="ECO:0007669"/>
    <property type="project" value="TreeGrafter"/>
</dbReference>
<keyword evidence="3" id="KW-1185">Reference proteome</keyword>
<dbReference type="PANTHER" id="PTHR28080">
    <property type="entry name" value="PEROXISOMAL BIOGENESIS FACTOR 3"/>
    <property type="match status" value="1"/>
</dbReference>
<dbReference type="STRING" id="4846.A0A367IZF3"/>
<dbReference type="Proteomes" id="UP000253551">
    <property type="component" value="Unassembled WGS sequence"/>
</dbReference>
<dbReference type="GO" id="GO:0005778">
    <property type="term" value="C:peroxisomal membrane"/>
    <property type="evidence" value="ECO:0007669"/>
    <property type="project" value="InterPro"/>
</dbReference>
<proteinExistence type="predicted"/>
<organism evidence="2 3">
    <name type="scientific">Rhizopus stolonifer</name>
    <name type="common">Rhizopus nigricans</name>
    <dbReference type="NCBI Taxonomy" id="4846"/>
    <lineage>
        <taxon>Eukaryota</taxon>
        <taxon>Fungi</taxon>
        <taxon>Fungi incertae sedis</taxon>
        <taxon>Mucoromycota</taxon>
        <taxon>Mucoromycotina</taxon>
        <taxon>Mucoromycetes</taxon>
        <taxon>Mucorales</taxon>
        <taxon>Mucorineae</taxon>
        <taxon>Rhizopodaceae</taxon>
        <taxon>Rhizopus</taxon>
    </lineage>
</organism>
<dbReference type="OrthoDB" id="45930at2759"/>
<comment type="caution">
    <text evidence="2">The sequence shown here is derived from an EMBL/GenBank/DDBJ whole genome shotgun (WGS) entry which is preliminary data.</text>
</comment>
<evidence type="ECO:0000256" key="1">
    <source>
        <dbReference type="SAM" id="Coils"/>
    </source>
</evidence>
<dbReference type="EMBL" id="PJQM01004868">
    <property type="protein sequence ID" value="RCH83075.1"/>
    <property type="molecule type" value="Genomic_DNA"/>
</dbReference>
<keyword evidence="1" id="KW-0175">Coiled coil</keyword>
<dbReference type="GO" id="GO:0030674">
    <property type="term" value="F:protein-macromolecule adaptor activity"/>
    <property type="evidence" value="ECO:0007669"/>
    <property type="project" value="TreeGrafter"/>
</dbReference>
<gene>
    <name evidence="2" type="primary">PEX3_1</name>
    <name evidence="2" type="ORF">CU098_005000</name>
</gene>
<evidence type="ECO:0000313" key="3">
    <source>
        <dbReference type="Proteomes" id="UP000253551"/>
    </source>
</evidence>
<feature type="non-terminal residue" evidence="2">
    <location>
        <position position="1"/>
    </location>
</feature>
<reference evidence="2 3" key="1">
    <citation type="journal article" date="2018" name="G3 (Bethesda)">
        <title>Phylogenetic and Phylogenomic Definition of Rhizopus Species.</title>
        <authorList>
            <person name="Gryganskyi A.P."/>
            <person name="Golan J."/>
            <person name="Dolatabadi S."/>
            <person name="Mondo S."/>
            <person name="Robb S."/>
            <person name="Idnurm A."/>
            <person name="Muszewska A."/>
            <person name="Steczkiewicz K."/>
            <person name="Masonjones S."/>
            <person name="Liao H.L."/>
            <person name="Gajdeczka M.T."/>
            <person name="Anike F."/>
            <person name="Vuek A."/>
            <person name="Anishchenko I.M."/>
            <person name="Voigt K."/>
            <person name="de Hoog G.S."/>
            <person name="Smith M.E."/>
            <person name="Heitman J."/>
            <person name="Vilgalys R."/>
            <person name="Stajich J.E."/>
        </authorList>
    </citation>
    <scope>NUCLEOTIDE SEQUENCE [LARGE SCALE GENOMIC DNA]</scope>
    <source>
        <strain evidence="2 3">LSU 92-RS-03</strain>
    </source>
</reference>
<accession>A0A367IZF3</accession>
<name>A0A367IZF3_RHIST</name>